<feature type="region of interest" description="Disordered" evidence="5">
    <location>
        <begin position="254"/>
        <end position="297"/>
    </location>
</feature>
<keyword evidence="2 4" id="KW-0238">DNA-binding</keyword>
<dbReference type="SUPFAM" id="SSF47095">
    <property type="entry name" value="HMG-box"/>
    <property type="match status" value="1"/>
</dbReference>
<dbReference type="GO" id="GO:0030154">
    <property type="term" value="P:cell differentiation"/>
    <property type="evidence" value="ECO:0007669"/>
    <property type="project" value="TreeGrafter"/>
</dbReference>
<evidence type="ECO:0000256" key="3">
    <source>
        <dbReference type="ARBA" id="ARBA00023163"/>
    </source>
</evidence>
<keyword evidence="3" id="KW-0804">Transcription</keyword>
<feature type="compositionally biased region" description="Low complexity" evidence="5">
    <location>
        <begin position="281"/>
        <end position="297"/>
    </location>
</feature>
<dbReference type="CDD" id="cd01389">
    <property type="entry name" value="HMG-box_ROX1-like"/>
    <property type="match status" value="1"/>
</dbReference>
<evidence type="ECO:0000259" key="6">
    <source>
        <dbReference type="PROSITE" id="PS50118"/>
    </source>
</evidence>
<sequence length="297" mass="32715">MSALHQNLLNMFTAAAGAGQTPIYHVSPLLATILSHVAQSGHLPGLGPSSPWDFLALLDNIGIQLNPFNPAKVCVVNTAEWDSLSDEQRLMIFKIFEEVLQEPCVMVGDANYPERNFLGPLQCIEGAGTLAAGENPMYPNFQLADGTNWAEFVIHVRLMHQDPTKAGQALAEVRSAEGSKKKVPRPPNPFIIYRSERHPAVAAANPGMPNKQISKILGQQWQNESDEVRARYKAKADQIKMEFMRINPDYKYTPRKSSEVKRRSKRTASTTEATVDTENNAQAFSDASASSPAPTEE</sequence>
<dbReference type="GO" id="GO:0000978">
    <property type="term" value="F:RNA polymerase II cis-regulatory region sequence-specific DNA binding"/>
    <property type="evidence" value="ECO:0007669"/>
    <property type="project" value="TreeGrafter"/>
</dbReference>
<evidence type="ECO:0000256" key="2">
    <source>
        <dbReference type="ARBA" id="ARBA00023125"/>
    </source>
</evidence>
<dbReference type="EMBL" id="KX349090">
    <property type="protein sequence ID" value="AQT26490.1"/>
    <property type="molecule type" value="Genomic_DNA"/>
</dbReference>
<feature type="domain" description="HMG box" evidence="6">
    <location>
        <begin position="183"/>
        <end position="251"/>
    </location>
</feature>
<dbReference type="AlphaFoldDB" id="A0A2Z2EYZ3"/>
<protein>
    <submittedName>
        <fullName evidence="7">MAT1-2-1</fullName>
    </submittedName>
</protein>
<dbReference type="PANTHER" id="PTHR10270:SF161">
    <property type="entry name" value="SEX-DETERMINING REGION Y PROTEIN"/>
    <property type="match status" value="1"/>
</dbReference>
<dbReference type="SMART" id="SM00398">
    <property type="entry name" value="HMG"/>
    <property type="match status" value="1"/>
</dbReference>
<evidence type="ECO:0000256" key="1">
    <source>
        <dbReference type="ARBA" id="ARBA00023015"/>
    </source>
</evidence>
<dbReference type="Gene3D" id="1.10.30.10">
    <property type="entry name" value="High mobility group box domain"/>
    <property type="match status" value="1"/>
</dbReference>
<keyword evidence="4" id="KW-0539">Nucleus</keyword>
<dbReference type="InterPro" id="IPR036910">
    <property type="entry name" value="HMG_box_dom_sf"/>
</dbReference>
<keyword evidence="1" id="KW-0805">Transcription regulation</keyword>
<dbReference type="FunFam" id="1.10.30.10:FF:000041">
    <property type="entry name" value="HMG box family protein"/>
    <property type="match status" value="1"/>
</dbReference>
<evidence type="ECO:0000256" key="4">
    <source>
        <dbReference type="PROSITE-ProRule" id="PRU00267"/>
    </source>
</evidence>
<name>A0A2Z2EYZ3_CYTMA</name>
<evidence type="ECO:0000313" key="7">
    <source>
        <dbReference type="EMBL" id="AQT26490.1"/>
    </source>
</evidence>
<dbReference type="InterPro" id="IPR050140">
    <property type="entry name" value="SRY-related_HMG-box_TF-like"/>
</dbReference>
<dbReference type="PROSITE" id="PS50118">
    <property type="entry name" value="HMG_BOX_2"/>
    <property type="match status" value="1"/>
</dbReference>
<feature type="compositionally biased region" description="Polar residues" evidence="5">
    <location>
        <begin position="267"/>
        <end position="280"/>
    </location>
</feature>
<dbReference type="Pfam" id="PF00505">
    <property type="entry name" value="HMG_box"/>
    <property type="match status" value="1"/>
</dbReference>
<organism evidence="7">
    <name type="scientific">Cytospora mali</name>
    <name type="common">Apple Valsa canker fungus</name>
    <name type="synonym">Valsa mali</name>
    <dbReference type="NCBI Taxonomy" id="578113"/>
    <lineage>
        <taxon>Eukaryota</taxon>
        <taxon>Fungi</taxon>
        <taxon>Dikarya</taxon>
        <taxon>Ascomycota</taxon>
        <taxon>Pezizomycotina</taxon>
        <taxon>Sordariomycetes</taxon>
        <taxon>Sordariomycetidae</taxon>
        <taxon>Diaporthales</taxon>
        <taxon>Cytosporaceae</taxon>
        <taxon>Cytospora</taxon>
    </lineage>
</organism>
<dbReference type="PANTHER" id="PTHR10270">
    <property type="entry name" value="SOX TRANSCRIPTION FACTOR"/>
    <property type="match status" value="1"/>
</dbReference>
<dbReference type="GO" id="GO:0001228">
    <property type="term" value="F:DNA-binding transcription activator activity, RNA polymerase II-specific"/>
    <property type="evidence" value="ECO:0007669"/>
    <property type="project" value="TreeGrafter"/>
</dbReference>
<dbReference type="GO" id="GO:0005634">
    <property type="term" value="C:nucleus"/>
    <property type="evidence" value="ECO:0007669"/>
    <property type="project" value="UniProtKB-UniRule"/>
</dbReference>
<proteinExistence type="predicted"/>
<evidence type="ECO:0000256" key="5">
    <source>
        <dbReference type="SAM" id="MobiDB-lite"/>
    </source>
</evidence>
<reference evidence="7" key="1">
    <citation type="journal article" date="2017" name="G3 (Bethesda)">
        <title>Unconventional Recombination in the Mating Type Locus of Heterothallic Apple Canker Pathogen Valsa mali.</title>
        <authorList>
            <person name="Yin Z."/>
            <person name="Ke X."/>
            <person name="Li Z."/>
            <person name="Chen J."/>
            <person name="Gao X."/>
            <person name="Huang L."/>
        </authorList>
    </citation>
    <scope>NUCLEOTIDE SEQUENCE</scope>
    <source>
        <strain evidence="7">SXLC146</strain>
    </source>
</reference>
<feature type="DNA-binding region" description="HMG box" evidence="4">
    <location>
        <begin position="183"/>
        <end position="251"/>
    </location>
</feature>
<accession>A0A2Z2EYZ3</accession>
<dbReference type="InterPro" id="IPR009071">
    <property type="entry name" value="HMG_box_dom"/>
</dbReference>